<organism evidence="8 9">
    <name type="scientific">Candidatus Neptunichlamydia vexilliferae</name>
    <dbReference type="NCBI Taxonomy" id="1651774"/>
    <lineage>
        <taxon>Bacteria</taxon>
        <taxon>Pseudomonadati</taxon>
        <taxon>Chlamydiota</taxon>
        <taxon>Chlamydiia</taxon>
        <taxon>Parachlamydiales</taxon>
        <taxon>Simkaniaceae</taxon>
        <taxon>Candidatus Neptunichlamydia</taxon>
    </lineage>
</organism>
<dbReference type="GO" id="GO:0005840">
    <property type="term" value="C:ribosome"/>
    <property type="evidence" value="ECO:0007669"/>
    <property type="project" value="UniProtKB-KW"/>
</dbReference>
<evidence type="ECO:0000256" key="6">
    <source>
        <dbReference type="HAMAP-Rule" id="MF_01302"/>
    </source>
</evidence>
<dbReference type="NCBIfam" id="NF001109">
    <property type="entry name" value="PRK00136.1"/>
    <property type="match status" value="1"/>
</dbReference>
<reference evidence="8 9" key="1">
    <citation type="submission" date="2020-01" db="EMBL/GenBank/DDBJ databases">
        <title>Draft genome sequence of Cand. Neptunochlamydia vexilliferae K9.</title>
        <authorList>
            <person name="Schulz F."/>
            <person name="Koestlbacher S."/>
            <person name="Wascher F."/>
            <person name="Pizzetti I."/>
            <person name="Horn M."/>
        </authorList>
    </citation>
    <scope>NUCLEOTIDE SEQUENCE [LARGE SCALE GENOMIC DNA]</scope>
    <source>
        <strain evidence="8 9">K9</strain>
    </source>
</reference>
<gene>
    <name evidence="6" type="primary">rpsH</name>
    <name evidence="8" type="ORF">NEPTK9_000369</name>
</gene>
<evidence type="ECO:0000256" key="5">
    <source>
        <dbReference type="ARBA" id="ARBA00046740"/>
    </source>
</evidence>
<accession>A0ABS0AY24</accession>
<dbReference type="InterPro" id="IPR047863">
    <property type="entry name" value="Ribosomal_uS8_CS"/>
</dbReference>
<dbReference type="PROSITE" id="PS00053">
    <property type="entry name" value="RIBOSOMAL_S8"/>
    <property type="match status" value="1"/>
</dbReference>
<dbReference type="PANTHER" id="PTHR11758">
    <property type="entry name" value="40S RIBOSOMAL PROTEIN S15A"/>
    <property type="match status" value="1"/>
</dbReference>
<protein>
    <recommendedName>
        <fullName evidence="4 6">Small ribosomal subunit protein uS8</fullName>
    </recommendedName>
</protein>
<keyword evidence="9" id="KW-1185">Reference proteome</keyword>
<keyword evidence="6" id="KW-0694">RNA-binding</keyword>
<evidence type="ECO:0000256" key="7">
    <source>
        <dbReference type="RuleBase" id="RU003660"/>
    </source>
</evidence>
<evidence type="ECO:0000256" key="1">
    <source>
        <dbReference type="ARBA" id="ARBA00006471"/>
    </source>
</evidence>
<comment type="subunit">
    <text evidence="5 6">Part of the 30S ribosomal subunit. Contacts proteins S5 and S12.</text>
</comment>
<dbReference type="SUPFAM" id="SSF56047">
    <property type="entry name" value="Ribosomal protein S8"/>
    <property type="match status" value="1"/>
</dbReference>
<evidence type="ECO:0000256" key="3">
    <source>
        <dbReference type="ARBA" id="ARBA00023274"/>
    </source>
</evidence>
<evidence type="ECO:0000256" key="2">
    <source>
        <dbReference type="ARBA" id="ARBA00022980"/>
    </source>
</evidence>
<dbReference type="Gene3D" id="3.30.1370.30">
    <property type="match status" value="1"/>
</dbReference>
<comment type="similarity">
    <text evidence="1 6 7">Belongs to the universal ribosomal protein uS8 family.</text>
</comment>
<proteinExistence type="inferred from homology"/>
<keyword evidence="3 6" id="KW-0687">Ribonucleoprotein</keyword>
<dbReference type="EMBL" id="JAAEJV010000005">
    <property type="protein sequence ID" value="MBF5058869.1"/>
    <property type="molecule type" value="Genomic_DNA"/>
</dbReference>
<name>A0ABS0AY24_9BACT</name>
<dbReference type="InterPro" id="IPR035987">
    <property type="entry name" value="Ribosomal_uS8_sf"/>
</dbReference>
<sequence>MMAITDTVADLLTRIRNAKDAKHKYVDVCFSKLNQSVIDVLKEKGYVNQLLINEKKHQIRVFLKYRKGSTNSIIHGLKRVSKPGLRKYVGYQDIPKVFSGLGIAILSTPSGVLEGEKAREMKVGGELLCLVW</sequence>
<evidence type="ECO:0000256" key="4">
    <source>
        <dbReference type="ARBA" id="ARBA00035258"/>
    </source>
</evidence>
<dbReference type="HAMAP" id="MF_01302_B">
    <property type="entry name" value="Ribosomal_uS8_B"/>
    <property type="match status" value="1"/>
</dbReference>
<evidence type="ECO:0000313" key="8">
    <source>
        <dbReference type="EMBL" id="MBF5058869.1"/>
    </source>
</evidence>
<keyword evidence="2 6" id="KW-0689">Ribosomal protein</keyword>
<keyword evidence="6" id="KW-0699">rRNA-binding</keyword>
<evidence type="ECO:0000313" key="9">
    <source>
        <dbReference type="Proteomes" id="UP001194714"/>
    </source>
</evidence>
<comment type="function">
    <text evidence="6">One of the primary rRNA binding proteins, it binds directly to 16S rRNA central domain where it helps coordinate assembly of the platform of the 30S subunit.</text>
</comment>
<dbReference type="Pfam" id="PF00410">
    <property type="entry name" value="Ribosomal_S8"/>
    <property type="match status" value="1"/>
</dbReference>
<dbReference type="Gene3D" id="3.30.1490.10">
    <property type="match status" value="1"/>
</dbReference>
<dbReference type="Proteomes" id="UP001194714">
    <property type="component" value="Unassembled WGS sequence"/>
</dbReference>
<comment type="caution">
    <text evidence="8">The sequence shown here is derived from an EMBL/GenBank/DDBJ whole genome shotgun (WGS) entry which is preliminary data.</text>
</comment>
<dbReference type="InterPro" id="IPR000630">
    <property type="entry name" value="Ribosomal_uS8"/>
</dbReference>